<evidence type="ECO:0000256" key="3">
    <source>
        <dbReference type="SAM" id="MobiDB-lite"/>
    </source>
</evidence>
<feature type="region of interest" description="Disordered" evidence="3">
    <location>
        <begin position="1"/>
        <end position="28"/>
    </location>
</feature>
<dbReference type="GO" id="GO:0042148">
    <property type="term" value="P:DNA strand invasion"/>
    <property type="evidence" value="ECO:0007669"/>
    <property type="project" value="TreeGrafter"/>
</dbReference>
<keyword evidence="5" id="KW-1185">Reference proteome</keyword>
<proteinExistence type="predicted"/>
<dbReference type="GO" id="GO:0000724">
    <property type="term" value="P:double-strand break repair via homologous recombination"/>
    <property type="evidence" value="ECO:0007669"/>
    <property type="project" value="TreeGrafter"/>
</dbReference>
<gene>
    <name evidence="4" type="ORF">TWF718_003321</name>
</gene>
<dbReference type="GO" id="GO:0007131">
    <property type="term" value="P:reciprocal meiotic recombination"/>
    <property type="evidence" value="ECO:0007669"/>
    <property type="project" value="TreeGrafter"/>
</dbReference>
<evidence type="ECO:0008006" key="6">
    <source>
        <dbReference type="Google" id="ProtNLM"/>
    </source>
</evidence>
<dbReference type="Gene3D" id="3.40.50.300">
    <property type="entry name" value="P-loop containing nucleotide triphosphate hydrolases"/>
    <property type="match status" value="2"/>
</dbReference>
<reference evidence="4 5" key="1">
    <citation type="submission" date="2019-10" db="EMBL/GenBank/DDBJ databases">
        <authorList>
            <person name="Palmer J.M."/>
        </authorList>
    </citation>
    <scope>NUCLEOTIDE SEQUENCE [LARGE SCALE GENOMIC DNA]</scope>
    <source>
        <strain evidence="4 5">TWF718</strain>
    </source>
</reference>
<feature type="region of interest" description="Disordered" evidence="3">
    <location>
        <begin position="176"/>
        <end position="285"/>
    </location>
</feature>
<name>A0AAN8R8X2_9PEZI</name>
<dbReference type="InterPro" id="IPR051988">
    <property type="entry name" value="HRR_RAD51_Paralog"/>
</dbReference>
<dbReference type="PANTHER" id="PTHR46457:SF1">
    <property type="entry name" value="DNA REPAIR PROTEIN RAD51 HOMOLOG 4"/>
    <property type="match status" value="1"/>
</dbReference>
<dbReference type="GO" id="GO:0008094">
    <property type="term" value="F:ATP-dependent activity, acting on DNA"/>
    <property type="evidence" value="ECO:0007669"/>
    <property type="project" value="TreeGrafter"/>
</dbReference>
<dbReference type="PANTHER" id="PTHR46457">
    <property type="entry name" value="DNA REPAIR PROTEIN RAD51 HOMOLOG 4"/>
    <property type="match status" value="1"/>
</dbReference>
<evidence type="ECO:0000256" key="1">
    <source>
        <dbReference type="ARBA" id="ARBA00004123"/>
    </source>
</evidence>
<feature type="compositionally biased region" description="Basic and acidic residues" evidence="3">
    <location>
        <begin position="255"/>
        <end position="267"/>
    </location>
</feature>
<comment type="caution">
    <text evidence="4">The sequence shown here is derived from an EMBL/GenBank/DDBJ whole genome shotgun (WGS) entry which is preliminary data.</text>
</comment>
<accession>A0AAN8R8X2</accession>
<dbReference type="GO" id="GO:0003697">
    <property type="term" value="F:single-stranded DNA binding"/>
    <property type="evidence" value="ECO:0007669"/>
    <property type="project" value="TreeGrafter"/>
</dbReference>
<comment type="subcellular location">
    <subcellularLocation>
        <location evidence="1">Nucleus</location>
    </subcellularLocation>
</comment>
<organism evidence="4 5">
    <name type="scientific">Orbilia javanica</name>
    <dbReference type="NCBI Taxonomy" id="47235"/>
    <lineage>
        <taxon>Eukaryota</taxon>
        <taxon>Fungi</taxon>
        <taxon>Dikarya</taxon>
        <taxon>Ascomycota</taxon>
        <taxon>Pezizomycotina</taxon>
        <taxon>Orbiliomycetes</taxon>
        <taxon>Orbiliales</taxon>
        <taxon>Orbiliaceae</taxon>
        <taxon>Orbilia</taxon>
    </lineage>
</organism>
<feature type="compositionally biased region" description="Acidic residues" evidence="3">
    <location>
        <begin position="211"/>
        <end position="230"/>
    </location>
</feature>
<evidence type="ECO:0000313" key="4">
    <source>
        <dbReference type="EMBL" id="KAK6329894.1"/>
    </source>
</evidence>
<evidence type="ECO:0000256" key="2">
    <source>
        <dbReference type="ARBA" id="ARBA00023242"/>
    </source>
</evidence>
<evidence type="ECO:0000313" key="5">
    <source>
        <dbReference type="Proteomes" id="UP001313282"/>
    </source>
</evidence>
<keyword evidence="2" id="KW-0539">Nucleus</keyword>
<dbReference type="EMBL" id="JAVHNR010000012">
    <property type="protein sequence ID" value="KAK6329894.1"/>
    <property type="molecule type" value="Genomic_DNA"/>
</dbReference>
<dbReference type="GO" id="GO:0033063">
    <property type="term" value="C:Rad51B-Rad51C-Rad51D-XRCC2 complex"/>
    <property type="evidence" value="ECO:0007669"/>
    <property type="project" value="TreeGrafter"/>
</dbReference>
<dbReference type="InterPro" id="IPR027417">
    <property type="entry name" value="P-loop_NTPase"/>
</dbReference>
<feature type="compositionally biased region" description="Low complexity" evidence="3">
    <location>
        <begin position="1"/>
        <end position="15"/>
    </location>
</feature>
<dbReference type="GO" id="GO:0000723">
    <property type="term" value="P:telomere maintenance"/>
    <property type="evidence" value="ECO:0007669"/>
    <property type="project" value="TreeGrafter"/>
</dbReference>
<dbReference type="AlphaFoldDB" id="A0AAN8R8X2"/>
<protein>
    <recommendedName>
        <fullName evidence="6">DNA recombination and repair protein Rad51-like C-terminal domain-containing protein</fullName>
    </recommendedName>
</protein>
<sequence length="500" mass="54509">MTNPLLPSLGSDLLSQARSKHPPPLPLKTSFEHIDTAIPPIKYGRITNIQCEVGGHGTLLSHHLLTTHLLTPHPQDPHGNKPPSQVAYVDTTGSFSAVNLLKVLELRLSLLSQQGTTQEVNTHGGQIRKRAVELLDRVQYMRTFDFDGVVETVQEVFGSRAGDVGGDGGLDGGVEGGAGINSGVMTPETRTPENEGTAEAAMEVDSAVSPAEEEGEEEEEEEEAEGEEELSERTTIPDSDADSDEEIFWPIPLLPKHDPGVKLKPKGDGNNNNNNNNDDSARRRRDIDETVSAAETAAEATGETVVDPERFGISLALEEGDKEREEISVPLDVEEQQLSQPPLQGRNFGVIIFDNISRPLENLMETGDEVEINSRLTSLSKGLKSLARDQGIAIILLSTPTTFPPNTKDTKKDQYSKNSSIFSRVQPTEGLPRTLGSCLDHTIMVSRYPKNEAMTSHRRRSGGHDRFIIEAVAERNGGGVGKWGGFMVKGDIEFVELFKE</sequence>
<dbReference type="GO" id="GO:0000400">
    <property type="term" value="F:four-way junction DNA binding"/>
    <property type="evidence" value="ECO:0007669"/>
    <property type="project" value="TreeGrafter"/>
</dbReference>
<dbReference type="GO" id="GO:0005657">
    <property type="term" value="C:replication fork"/>
    <property type="evidence" value="ECO:0007669"/>
    <property type="project" value="TreeGrafter"/>
</dbReference>
<dbReference type="GO" id="GO:0005815">
    <property type="term" value="C:microtubule organizing center"/>
    <property type="evidence" value="ECO:0007669"/>
    <property type="project" value="TreeGrafter"/>
</dbReference>
<dbReference type="Proteomes" id="UP001313282">
    <property type="component" value="Unassembled WGS sequence"/>
</dbReference>